<comment type="cofactor">
    <cofactor evidence="3">
        <name>Mg(2+)</name>
        <dbReference type="ChEBI" id="CHEBI:18420"/>
    </cofactor>
</comment>
<reference evidence="7 8" key="1">
    <citation type="submission" date="2018-05" db="EMBL/GenBank/DDBJ databases">
        <title>Genome sequencing and assembly of the regulated plant pathogen Lachnellula willkommii and related sister species for the development of diagnostic species identification markers.</title>
        <authorList>
            <person name="Giroux E."/>
            <person name="Bilodeau G."/>
        </authorList>
    </citation>
    <scope>NUCLEOTIDE SEQUENCE [LARGE SCALE GENOMIC DNA]</scope>
    <source>
        <strain evidence="7 8">CBS 160.35</strain>
    </source>
</reference>
<dbReference type="Gene3D" id="3.40.50.920">
    <property type="match status" value="1"/>
</dbReference>
<evidence type="ECO:0000256" key="1">
    <source>
        <dbReference type="ARBA" id="ARBA00001936"/>
    </source>
</evidence>
<dbReference type="Gene3D" id="3.40.50.970">
    <property type="match status" value="2"/>
</dbReference>
<dbReference type="SUPFAM" id="SSF52922">
    <property type="entry name" value="TK C-terminal domain-like"/>
    <property type="match status" value="1"/>
</dbReference>
<evidence type="ECO:0000313" key="8">
    <source>
        <dbReference type="Proteomes" id="UP000443090"/>
    </source>
</evidence>
<feature type="domain" description="Transketolase-like pyrimidine-binding" evidence="6">
    <location>
        <begin position="319"/>
        <end position="492"/>
    </location>
</feature>
<evidence type="ECO:0000256" key="4">
    <source>
        <dbReference type="ARBA" id="ARBA00001964"/>
    </source>
</evidence>
<dbReference type="GO" id="GO:0006091">
    <property type="term" value="P:generation of precursor metabolites and energy"/>
    <property type="evidence" value="ECO:0007669"/>
    <property type="project" value="UniProtKB-ARBA"/>
</dbReference>
<keyword evidence="8" id="KW-1185">Reference proteome</keyword>
<dbReference type="Pfam" id="PF02780">
    <property type="entry name" value="Transketolase_C"/>
    <property type="match status" value="1"/>
</dbReference>
<comment type="cofactor">
    <cofactor evidence="4">
        <name>thiamine diphosphate</name>
        <dbReference type="ChEBI" id="CHEBI:58937"/>
    </cofactor>
</comment>
<dbReference type="PANTHER" id="PTHR43825:SF1">
    <property type="entry name" value="TRANSKETOLASE-LIKE PYRIMIDINE-BINDING DOMAIN-CONTAINING PROTEIN"/>
    <property type="match status" value="1"/>
</dbReference>
<dbReference type="GO" id="GO:0005737">
    <property type="term" value="C:cytoplasm"/>
    <property type="evidence" value="ECO:0007669"/>
    <property type="project" value="UniProtKB-ARBA"/>
</dbReference>
<dbReference type="Pfam" id="PF02779">
    <property type="entry name" value="Transket_pyr"/>
    <property type="match status" value="1"/>
</dbReference>
<comment type="caution">
    <text evidence="7">The sequence shown here is derived from an EMBL/GenBank/DDBJ whole genome shotgun (WGS) entry which is preliminary data.</text>
</comment>
<dbReference type="AlphaFoldDB" id="A0A8H8S774"/>
<dbReference type="PANTHER" id="PTHR43825">
    <property type="entry name" value="PYRUVATE DEHYDROGENASE E1 COMPONENT"/>
    <property type="match status" value="1"/>
</dbReference>
<dbReference type="InterPro" id="IPR005475">
    <property type="entry name" value="Transketolase-like_Pyr-bd"/>
</dbReference>
<dbReference type="InterPro" id="IPR005474">
    <property type="entry name" value="Transketolase_N"/>
</dbReference>
<name>A0A8H8S774_9HELO</name>
<comment type="cofactor">
    <cofactor evidence="2">
        <name>Co(2+)</name>
        <dbReference type="ChEBI" id="CHEBI:48828"/>
    </cofactor>
</comment>
<dbReference type="InterPro" id="IPR009014">
    <property type="entry name" value="Transketo_C/PFOR_II"/>
</dbReference>
<proteinExistence type="inferred from homology"/>
<organism evidence="7 8">
    <name type="scientific">Lachnellula occidentalis</name>
    <dbReference type="NCBI Taxonomy" id="215460"/>
    <lineage>
        <taxon>Eukaryota</taxon>
        <taxon>Fungi</taxon>
        <taxon>Dikarya</taxon>
        <taxon>Ascomycota</taxon>
        <taxon>Pezizomycotina</taxon>
        <taxon>Leotiomycetes</taxon>
        <taxon>Helotiales</taxon>
        <taxon>Lachnaceae</taxon>
        <taxon>Lachnellula</taxon>
    </lineage>
</organism>
<dbReference type="InterPro" id="IPR029061">
    <property type="entry name" value="THDP-binding"/>
</dbReference>
<dbReference type="InterPro" id="IPR051157">
    <property type="entry name" value="PDH/Transketolase"/>
</dbReference>
<protein>
    <submittedName>
        <fullName evidence="7">Transketolase</fullName>
    </submittedName>
</protein>
<gene>
    <name evidence="7" type="primary">TKT</name>
    <name evidence="7" type="ORF">LOCC1_G003714</name>
</gene>
<evidence type="ECO:0000256" key="2">
    <source>
        <dbReference type="ARBA" id="ARBA00001941"/>
    </source>
</evidence>
<dbReference type="InterPro" id="IPR033248">
    <property type="entry name" value="Transketolase_C"/>
</dbReference>
<dbReference type="SUPFAM" id="SSF52518">
    <property type="entry name" value="Thiamin diphosphate-binding fold (THDP-binding)"/>
    <property type="match status" value="2"/>
</dbReference>
<evidence type="ECO:0000313" key="7">
    <source>
        <dbReference type="EMBL" id="TVY46842.1"/>
    </source>
</evidence>
<dbReference type="OrthoDB" id="10267175at2759"/>
<dbReference type="Proteomes" id="UP000443090">
    <property type="component" value="Unassembled WGS sequence"/>
</dbReference>
<comment type="cofactor">
    <cofactor evidence="1">
        <name>Mn(2+)</name>
        <dbReference type="ChEBI" id="CHEBI:29035"/>
    </cofactor>
</comment>
<evidence type="ECO:0000256" key="5">
    <source>
        <dbReference type="ARBA" id="ARBA00007131"/>
    </source>
</evidence>
<comment type="similarity">
    <text evidence="5">Belongs to the transketolase family.</text>
</comment>
<dbReference type="EMBL" id="QGMI01000124">
    <property type="protein sequence ID" value="TVY46842.1"/>
    <property type="molecule type" value="Genomic_DNA"/>
</dbReference>
<evidence type="ECO:0000259" key="6">
    <source>
        <dbReference type="SMART" id="SM00861"/>
    </source>
</evidence>
<sequence length="654" mass="71255">MASATADFGIDVFAKYKPLALDPASPKLSEQQKADLLSNIAVLRDTIVYFTSSGAARGVSGHTGGPYDTIPEVCILEAFFLHSSDKFIPIVYDEAGHRVATQYLLSALHKQIPFEHLLHYREANSKLPGHPELGLTPGIQFSSGRLGHLWSFVNGVAIANPDKTLFMLGSDGSQQEGDNAEAARLAVAQNLNVKLIVDDNDVTIAGHPSDYMKGYSLAQTLKGHGLTVFETPGEDVDKLYASICTAVTHNGPAAVICKRKMAPGIKGLEGSCHAHDVIPVKIATEYLKERGYDKAVEKLQAITPNSFAYLYTGSTQEKSANRVIFGEAVVSVLEGLSKEEARDRVRVIDSDLEGSTGLSVIHKQRPEVFLSSGIMERGNFSAAAGFGSTKDRQGIFSTFSAFLEMIISEITMARLNLANVLCHFSHSGVDEMADNTCHFGLNTYFADNGLIDGDLTRLYFPADANQMRATVAKVFWDQGIRLVISTRAKVPLILKEKSEEPFYGKGYEFAPGKDEFIRTGTAGYVVTFGEMVYRAVDAVDRLRSEGLDVGLINKSTLNVVDEDAMRKWGSTGFVLVLESLNQKTGLGSKLGTWLLERQLTPKYKYIGTTKEGCGGLGEQIFHQGLDPQSVMKANAIQSTRQEQCQHSTSGRNII</sequence>
<evidence type="ECO:0000256" key="3">
    <source>
        <dbReference type="ARBA" id="ARBA00001946"/>
    </source>
</evidence>
<dbReference type="Pfam" id="PF00456">
    <property type="entry name" value="Transketolase_N"/>
    <property type="match status" value="1"/>
</dbReference>
<accession>A0A8H8S774</accession>
<dbReference type="SMART" id="SM00861">
    <property type="entry name" value="Transket_pyr"/>
    <property type="match status" value="1"/>
</dbReference>